<evidence type="ECO:0000313" key="1">
    <source>
        <dbReference type="Proteomes" id="UP000887563"/>
    </source>
</evidence>
<proteinExistence type="predicted"/>
<evidence type="ECO:0000313" key="2">
    <source>
        <dbReference type="WBParaSite" id="Minc3s02029g27863"/>
    </source>
</evidence>
<accession>A0A914MJS7</accession>
<dbReference type="WBParaSite" id="Minc3s02029g27863">
    <property type="protein sequence ID" value="Minc3s02029g27863"/>
    <property type="gene ID" value="Minc3s02029g27863"/>
</dbReference>
<dbReference type="Proteomes" id="UP000887563">
    <property type="component" value="Unplaced"/>
</dbReference>
<protein>
    <submittedName>
        <fullName evidence="2">Candidate secreted effector</fullName>
    </submittedName>
</protein>
<organism evidence="1 2">
    <name type="scientific">Meloidogyne incognita</name>
    <name type="common">Southern root-knot nematode worm</name>
    <name type="synonym">Oxyuris incognita</name>
    <dbReference type="NCBI Taxonomy" id="6306"/>
    <lineage>
        <taxon>Eukaryota</taxon>
        <taxon>Metazoa</taxon>
        <taxon>Ecdysozoa</taxon>
        <taxon>Nematoda</taxon>
        <taxon>Chromadorea</taxon>
        <taxon>Rhabditida</taxon>
        <taxon>Tylenchina</taxon>
        <taxon>Tylenchomorpha</taxon>
        <taxon>Tylenchoidea</taxon>
        <taxon>Meloidogynidae</taxon>
        <taxon>Meloidogyninae</taxon>
        <taxon>Meloidogyne</taxon>
        <taxon>Meloidogyne incognita group</taxon>
    </lineage>
</organism>
<sequence>MGTLARSIEIIANWDVWITCFVTETECKSSLGLKVCISRRFSFGKFRNWFRGSDQRDHVF</sequence>
<dbReference type="AlphaFoldDB" id="A0A914MJS7"/>
<keyword evidence="1" id="KW-1185">Reference proteome</keyword>
<reference evidence="2" key="1">
    <citation type="submission" date="2022-11" db="UniProtKB">
        <authorList>
            <consortium name="WormBaseParasite"/>
        </authorList>
    </citation>
    <scope>IDENTIFICATION</scope>
</reference>
<name>A0A914MJS7_MELIC</name>